<keyword evidence="4" id="KW-1185">Reference proteome</keyword>
<dbReference type="Pfam" id="PF04892">
    <property type="entry name" value="VanZ"/>
    <property type="match status" value="1"/>
</dbReference>
<keyword evidence="1" id="KW-0812">Transmembrane</keyword>
<dbReference type="AlphaFoldDB" id="A0A7W5C6U7"/>
<gene>
    <name evidence="3" type="ORF">FHS16_002312</name>
</gene>
<evidence type="ECO:0000256" key="1">
    <source>
        <dbReference type="SAM" id="Phobius"/>
    </source>
</evidence>
<evidence type="ECO:0000259" key="2">
    <source>
        <dbReference type="Pfam" id="PF04892"/>
    </source>
</evidence>
<accession>A0A7W5C6U7</accession>
<feature type="transmembrane region" description="Helical" evidence="1">
    <location>
        <begin position="56"/>
        <end position="73"/>
    </location>
</feature>
<organism evidence="3 4">
    <name type="scientific">Paenibacillus endophyticus</name>
    <dbReference type="NCBI Taxonomy" id="1294268"/>
    <lineage>
        <taxon>Bacteria</taxon>
        <taxon>Bacillati</taxon>
        <taxon>Bacillota</taxon>
        <taxon>Bacilli</taxon>
        <taxon>Bacillales</taxon>
        <taxon>Paenibacillaceae</taxon>
        <taxon>Paenibacillus</taxon>
    </lineage>
</organism>
<feature type="transmembrane region" description="Helical" evidence="1">
    <location>
        <begin position="116"/>
        <end position="133"/>
    </location>
</feature>
<feature type="transmembrane region" description="Helical" evidence="1">
    <location>
        <begin position="12"/>
        <end position="30"/>
    </location>
</feature>
<evidence type="ECO:0000313" key="4">
    <source>
        <dbReference type="Proteomes" id="UP000518605"/>
    </source>
</evidence>
<sequence length="142" mass="16341">MNQVSKGFSFTRLLRFLPAVIWMTVIFVLSSRTSDEINTFLPFFQTFFPFMEGFDWGHFVSYFILALTIDYGIGKTADRLWMKVIIVVLCGLYGVTDEYHQSFVGGRMPDAMDVRNDLIGAAIWTALAAVPWIRKRWRKAAP</sequence>
<dbReference type="NCBIfam" id="NF037970">
    <property type="entry name" value="vanZ_1"/>
    <property type="match status" value="1"/>
</dbReference>
<reference evidence="3 4" key="1">
    <citation type="submission" date="2020-08" db="EMBL/GenBank/DDBJ databases">
        <title>Genomic Encyclopedia of Type Strains, Phase III (KMG-III): the genomes of soil and plant-associated and newly described type strains.</title>
        <authorList>
            <person name="Whitman W."/>
        </authorList>
    </citation>
    <scope>NUCLEOTIDE SEQUENCE [LARGE SCALE GENOMIC DNA]</scope>
    <source>
        <strain evidence="3 4">CECT 8234</strain>
    </source>
</reference>
<dbReference type="Proteomes" id="UP000518605">
    <property type="component" value="Unassembled WGS sequence"/>
</dbReference>
<dbReference type="InterPro" id="IPR006976">
    <property type="entry name" value="VanZ-like"/>
</dbReference>
<dbReference type="EMBL" id="JACHXW010000005">
    <property type="protein sequence ID" value="MBB3152266.1"/>
    <property type="molecule type" value="Genomic_DNA"/>
</dbReference>
<keyword evidence="1" id="KW-1133">Transmembrane helix</keyword>
<feature type="transmembrane region" description="Helical" evidence="1">
    <location>
        <begin position="80"/>
        <end position="96"/>
    </location>
</feature>
<comment type="caution">
    <text evidence="3">The sequence shown here is derived from an EMBL/GenBank/DDBJ whole genome shotgun (WGS) entry which is preliminary data.</text>
</comment>
<protein>
    <submittedName>
        <fullName evidence="3">VanZ family protein</fullName>
    </submittedName>
</protein>
<proteinExistence type="predicted"/>
<dbReference type="RefSeq" id="WP_183561990.1">
    <property type="nucleotide sequence ID" value="NZ_CBCSLB010000003.1"/>
</dbReference>
<keyword evidence="1" id="KW-0472">Membrane</keyword>
<name>A0A7W5C6U7_9BACL</name>
<evidence type="ECO:0000313" key="3">
    <source>
        <dbReference type="EMBL" id="MBB3152266.1"/>
    </source>
</evidence>
<feature type="domain" description="VanZ-like" evidence="2">
    <location>
        <begin position="18"/>
        <end position="129"/>
    </location>
</feature>